<dbReference type="InterPro" id="IPR003594">
    <property type="entry name" value="HATPase_dom"/>
</dbReference>
<dbReference type="Gene3D" id="1.10.287.130">
    <property type="match status" value="1"/>
</dbReference>
<dbReference type="SMART" id="SM00091">
    <property type="entry name" value="PAS"/>
    <property type="match status" value="2"/>
</dbReference>
<dbReference type="PROSITE" id="PS50109">
    <property type="entry name" value="HIS_KIN"/>
    <property type="match status" value="1"/>
</dbReference>
<evidence type="ECO:0000256" key="4">
    <source>
        <dbReference type="ARBA" id="ARBA00022679"/>
    </source>
</evidence>
<dbReference type="Pfam" id="PF02518">
    <property type="entry name" value="HATPase_c"/>
    <property type="match status" value="1"/>
</dbReference>
<accession>A0A317ZDV5</accession>
<evidence type="ECO:0000256" key="8">
    <source>
        <dbReference type="ARBA" id="ARBA00023012"/>
    </source>
</evidence>
<gene>
    <name evidence="12" type="ORF">DDZ13_12820</name>
</gene>
<dbReference type="CDD" id="cd00082">
    <property type="entry name" value="HisKA"/>
    <property type="match status" value="1"/>
</dbReference>
<comment type="catalytic activity">
    <reaction evidence="1">
        <text>ATP + protein L-histidine = ADP + protein N-phospho-L-histidine.</text>
        <dbReference type="EC" id="2.7.13.3"/>
    </reaction>
</comment>
<dbReference type="EMBL" id="QHJQ01000010">
    <property type="protein sequence ID" value="PXA03300.1"/>
    <property type="molecule type" value="Genomic_DNA"/>
</dbReference>
<dbReference type="InterPro" id="IPR036097">
    <property type="entry name" value="HisK_dim/P_sf"/>
</dbReference>
<evidence type="ECO:0000256" key="7">
    <source>
        <dbReference type="ARBA" id="ARBA00022840"/>
    </source>
</evidence>
<dbReference type="Proteomes" id="UP000247099">
    <property type="component" value="Unassembled WGS sequence"/>
</dbReference>
<keyword evidence="13" id="KW-1185">Reference proteome</keyword>
<keyword evidence="4" id="KW-0808">Transferase</keyword>
<feature type="domain" description="PAC" evidence="11">
    <location>
        <begin position="184"/>
        <end position="239"/>
    </location>
</feature>
<evidence type="ECO:0000259" key="11">
    <source>
        <dbReference type="PROSITE" id="PS50113"/>
    </source>
</evidence>
<dbReference type="PANTHER" id="PTHR43065">
    <property type="entry name" value="SENSOR HISTIDINE KINASE"/>
    <property type="match status" value="1"/>
</dbReference>
<keyword evidence="8" id="KW-0902">Two-component regulatory system</keyword>
<dbReference type="PROSITE" id="PS50112">
    <property type="entry name" value="PAS"/>
    <property type="match status" value="2"/>
</dbReference>
<dbReference type="InterPro" id="IPR035965">
    <property type="entry name" value="PAS-like_dom_sf"/>
</dbReference>
<dbReference type="InterPro" id="IPR000014">
    <property type="entry name" value="PAS"/>
</dbReference>
<protein>
    <recommendedName>
        <fullName evidence="2">histidine kinase</fullName>
        <ecNumber evidence="2">2.7.13.3</ecNumber>
    </recommendedName>
</protein>
<dbReference type="InterPro" id="IPR003661">
    <property type="entry name" value="HisK_dim/P_dom"/>
</dbReference>
<proteinExistence type="predicted"/>
<comment type="caution">
    <text evidence="12">The sequence shown here is derived from an EMBL/GenBank/DDBJ whole genome shotgun (WGS) entry which is preliminary data.</text>
</comment>
<evidence type="ECO:0000313" key="12">
    <source>
        <dbReference type="EMBL" id="PXA03300.1"/>
    </source>
</evidence>
<dbReference type="CDD" id="cd00130">
    <property type="entry name" value="PAS"/>
    <property type="match status" value="2"/>
</dbReference>
<dbReference type="Gene3D" id="3.30.565.10">
    <property type="entry name" value="Histidine kinase-like ATPase, C-terminal domain"/>
    <property type="match status" value="1"/>
</dbReference>
<keyword evidence="5" id="KW-0547">Nucleotide-binding</keyword>
<dbReference type="SMART" id="SM00387">
    <property type="entry name" value="HATPase_c"/>
    <property type="match status" value="1"/>
</dbReference>
<dbReference type="NCBIfam" id="TIGR00229">
    <property type="entry name" value="sensory_box"/>
    <property type="match status" value="2"/>
</dbReference>
<dbReference type="AlphaFoldDB" id="A0A317ZDV5"/>
<dbReference type="InterPro" id="IPR005467">
    <property type="entry name" value="His_kinase_dom"/>
</dbReference>
<keyword evidence="7" id="KW-0067">ATP-binding</keyword>
<dbReference type="PROSITE" id="PS50113">
    <property type="entry name" value="PAC"/>
    <property type="match status" value="2"/>
</dbReference>
<dbReference type="GO" id="GO:0000155">
    <property type="term" value="F:phosphorelay sensor kinase activity"/>
    <property type="evidence" value="ECO:0007669"/>
    <property type="project" value="InterPro"/>
</dbReference>
<dbReference type="SMART" id="SM00086">
    <property type="entry name" value="PAC"/>
    <property type="match status" value="2"/>
</dbReference>
<dbReference type="SUPFAM" id="SSF55874">
    <property type="entry name" value="ATPase domain of HSP90 chaperone/DNA topoisomerase II/histidine kinase"/>
    <property type="match status" value="1"/>
</dbReference>
<keyword evidence="3" id="KW-0597">Phosphoprotein</keyword>
<evidence type="ECO:0000256" key="6">
    <source>
        <dbReference type="ARBA" id="ARBA00022777"/>
    </source>
</evidence>
<feature type="domain" description="PAC" evidence="11">
    <location>
        <begin position="315"/>
        <end position="367"/>
    </location>
</feature>
<dbReference type="EC" id="2.7.13.3" evidence="2"/>
<dbReference type="InParanoid" id="A0A317ZDV5"/>
<evidence type="ECO:0000259" key="10">
    <source>
        <dbReference type="PROSITE" id="PS50112"/>
    </source>
</evidence>
<dbReference type="FunCoup" id="A0A317ZDV5">
    <property type="interactions" value="189"/>
</dbReference>
<dbReference type="SUPFAM" id="SSF47384">
    <property type="entry name" value="Homodimeric domain of signal transducing histidine kinase"/>
    <property type="match status" value="1"/>
</dbReference>
<reference evidence="12 13" key="1">
    <citation type="submission" date="2018-05" db="EMBL/GenBank/DDBJ databases">
        <title>Coraliomargarita sinensis sp. nov., isolated from a marine solar saltern.</title>
        <authorList>
            <person name="Zhou L.Y."/>
        </authorList>
    </citation>
    <scope>NUCLEOTIDE SEQUENCE [LARGE SCALE GENOMIC DNA]</scope>
    <source>
        <strain evidence="12 13">WN38</strain>
    </source>
</reference>
<evidence type="ECO:0000313" key="13">
    <source>
        <dbReference type="Proteomes" id="UP000247099"/>
    </source>
</evidence>
<feature type="domain" description="Histidine kinase" evidence="9">
    <location>
        <begin position="394"/>
        <end position="624"/>
    </location>
</feature>
<dbReference type="Gene3D" id="3.30.450.20">
    <property type="entry name" value="PAS domain"/>
    <property type="match status" value="2"/>
</dbReference>
<dbReference type="Pfam" id="PF08448">
    <property type="entry name" value="PAS_4"/>
    <property type="match status" value="2"/>
</dbReference>
<evidence type="ECO:0000256" key="2">
    <source>
        <dbReference type="ARBA" id="ARBA00012438"/>
    </source>
</evidence>
<feature type="domain" description="PAS" evidence="10">
    <location>
        <begin position="113"/>
        <end position="183"/>
    </location>
</feature>
<evidence type="ECO:0000256" key="5">
    <source>
        <dbReference type="ARBA" id="ARBA00022741"/>
    </source>
</evidence>
<keyword evidence="6" id="KW-0418">Kinase</keyword>
<feature type="domain" description="PAS" evidence="10">
    <location>
        <begin position="240"/>
        <end position="311"/>
    </location>
</feature>
<evidence type="ECO:0000259" key="9">
    <source>
        <dbReference type="PROSITE" id="PS50109"/>
    </source>
</evidence>
<evidence type="ECO:0000256" key="3">
    <source>
        <dbReference type="ARBA" id="ARBA00022553"/>
    </source>
</evidence>
<name>A0A317ZDV5_9BACT</name>
<dbReference type="SMART" id="SM00388">
    <property type="entry name" value="HisKA"/>
    <property type="match status" value="1"/>
</dbReference>
<sequence>MDTEDHGQHELKLIQSLDELKTLDLDKVCHAILLDIRSGYDEAIKSIKWIGELQSQVALICLCSNHDQLKAYKSVMHLIDDYILADTLPHGELCVRISHAIRRRLKEHELLHEQDLLHSLMENIPDVIYFKDRESRFTKVNKAMAASYGQNVDSMIGKNDFDLFTEEHALPAYQDEQRIMETGEPIIGKIEKETFVDGTTKWVNTTKVPLRDKYGRIIGTMGISRNISDLKRAQDTLTEEHRLLSTILNNIPDRIFVKDREGKYIVSNRLHLKFLGASDEEDVIGTTLYDHFPKERAEKYFNEDMEIIRSGIGLINSEESRENPDGSIIWYLTSKVPLIDETGKCVGIVGISRDISAQKHNEEQLRNTIEVLNDTQLQLIEAEKLKTVGRLAAGVAHEVKNPLNVVSLGAEYLETKVTEPQELIDIIKDMKQAVEKANTVIYQLLDYSSPHEVTTGPQNINTIIREVLALMRHNFNEAHIEVMTDLAGDLPMIAVDGQKMEQVFINLFLNAIGAMKKGGTLSVRSYLQQMTNTGSNVSSQMTELFKVGEHFVTIEVADTGQGITNQSADKLFDPFFSTKSTGEGTGLGLSVTRSIVEMHRGIITLDNRRDVPGACATLHFPVSPDPHA</sequence>
<dbReference type="InterPro" id="IPR001610">
    <property type="entry name" value="PAC"/>
</dbReference>
<dbReference type="InterPro" id="IPR004358">
    <property type="entry name" value="Sig_transdc_His_kin-like_C"/>
</dbReference>
<dbReference type="InterPro" id="IPR000700">
    <property type="entry name" value="PAS-assoc_C"/>
</dbReference>
<dbReference type="GO" id="GO:0005524">
    <property type="term" value="F:ATP binding"/>
    <property type="evidence" value="ECO:0007669"/>
    <property type="project" value="UniProtKB-KW"/>
</dbReference>
<dbReference type="PANTHER" id="PTHR43065:SF10">
    <property type="entry name" value="PEROXIDE STRESS-ACTIVATED HISTIDINE KINASE MAK3"/>
    <property type="match status" value="1"/>
</dbReference>
<dbReference type="RefSeq" id="WP_110131856.1">
    <property type="nucleotide sequence ID" value="NZ_QHJQ01000010.1"/>
</dbReference>
<dbReference type="SUPFAM" id="SSF55785">
    <property type="entry name" value="PYP-like sensor domain (PAS domain)"/>
    <property type="match status" value="2"/>
</dbReference>
<dbReference type="InterPro" id="IPR036890">
    <property type="entry name" value="HATPase_C_sf"/>
</dbReference>
<dbReference type="Pfam" id="PF00512">
    <property type="entry name" value="HisKA"/>
    <property type="match status" value="1"/>
</dbReference>
<evidence type="ECO:0000256" key="1">
    <source>
        <dbReference type="ARBA" id="ARBA00000085"/>
    </source>
</evidence>
<organism evidence="12 13">
    <name type="scientific">Coraliomargarita sinensis</name>
    <dbReference type="NCBI Taxonomy" id="2174842"/>
    <lineage>
        <taxon>Bacteria</taxon>
        <taxon>Pseudomonadati</taxon>
        <taxon>Verrucomicrobiota</taxon>
        <taxon>Opitutia</taxon>
        <taxon>Puniceicoccales</taxon>
        <taxon>Coraliomargaritaceae</taxon>
        <taxon>Coraliomargarita</taxon>
    </lineage>
</organism>
<dbReference type="PRINTS" id="PR00344">
    <property type="entry name" value="BCTRLSENSOR"/>
</dbReference>
<dbReference type="InterPro" id="IPR013656">
    <property type="entry name" value="PAS_4"/>
</dbReference>